<protein>
    <submittedName>
        <fullName evidence="7">RagB/SusD family nutrient uptake outer membrane protein</fullName>
    </submittedName>
</protein>
<feature type="domain" description="RagB/SusD" evidence="6">
    <location>
        <begin position="367"/>
        <end position="529"/>
    </location>
</feature>
<evidence type="ECO:0000256" key="2">
    <source>
        <dbReference type="ARBA" id="ARBA00006275"/>
    </source>
</evidence>
<dbReference type="Proteomes" id="UP000196102">
    <property type="component" value="Unassembled WGS sequence"/>
</dbReference>
<organism evidence="7 8">
    <name type="scientific">Nonlabens dokdonensis</name>
    <dbReference type="NCBI Taxonomy" id="328515"/>
    <lineage>
        <taxon>Bacteria</taxon>
        <taxon>Pseudomonadati</taxon>
        <taxon>Bacteroidota</taxon>
        <taxon>Flavobacteriia</taxon>
        <taxon>Flavobacteriales</taxon>
        <taxon>Flavobacteriaceae</taxon>
        <taxon>Nonlabens</taxon>
    </lineage>
</organism>
<dbReference type="Gene3D" id="1.10.3780.10">
    <property type="entry name" value="SusD-like"/>
    <property type="match status" value="1"/>
</dbReference>
<dbReference type="GO" id="GO:0009279">
    <property type="term" value="C:cell outer membrane"/>
    <property type="evidence" value="ECO:0007669"/>
    <property type="project" value="UniProtKB-SubCell"/>
</dbReference>
<evidence type="ECO:0000313" key="7">
    <source>
        <dbReference type="EMBL" id="OUS16115.1"/>
    </source>
</evidence>
<reference evidence="8" key="1">
    <citation type="journal article" date="2017" name="Proc. Natl. Acad. Sci. U.S.A.">
        <title>Simulation of Deepwater Horizon oil plume reveals substrate specialization within a complex community of hydrocarbon-degraders.</title>
        <authorList>
            <person name="Hu P."/>
            <person name="Dubinsky E.A."/>
            <person name="Probst A.J."/>
            <person name="Wang J."/>
            <person name="Sieber C.M.K."/>
            <person name="Tom L.M."/>
            <person name="Gardinali P."/>
            <person name="Banfield J.F."/>
            <person name="Atlas R.M."/>
            <person name="Andersen G.L."/>
        </authorList>
    </citation>
    <scope>NUCLEOTIDE SEQUENCE [LARGE SCALE GENOMIC DNA]</scope>
</reference>
<sequence>MKIYKSIIVLFLAATVFVGCEDVLELEPEGNTSSESLNSLEAFQGRWAKLYAGLIIGGQQGGDGGADIQGIDGGFSNYGRLYWKLQELSTDEAIIAWNDGTIKDLHWQNWTPDNEFIAAMFARLSYQVTLNNAFLRETTDGALSNAGLSNEDAAIVRSYRSDARFLRAYSYYHGMDLYGTMPFTTENTAADGSELPAYISRSDLFNYIESELLAILPELPAGRGTEYGRVSEAAAQMLLAKLYLNAEVYTGTPRYADALTYVNLVIGQGYQIDTNLGYEALFLADNDSNGAQNEFIWTVNYDGDNTQTFGGTTFLSHAPVGGSMNPAEYGLDAGWGGIRTTPEFVELFPNEENSADRRENFYVDGQNKSIADVGSFTDGFAIVKFQNVNLDGSPAVNPTFVSTDMPVFRLADAYLMYAEIVARGAGGDLNTAANYINILRERAYGDNSGNITGSDINLDFILEERARELHWEGHRRQDLIRFNQFSSNGIWEWKGNVQSGTTTPAFRDLYPIPTTELNLNSNLVQNPGY</sequence>
<dbReference type="InterPro" id="IPR012944">
    <property type="entry name" value="SusD_RagB_dom"/>
</dbReference>
<evidence type="ECO:0000256" key="3">
    <source>
        <dbReference type="ARBA" id="ARBA00022729"/>
    </source>
</evidence>
<dbReference type="EMBL" id="MAAX01000097">
    <property type="protein sequence ID" value="OUS16115.1"/>
    <property type="molecule type" value="Genomic_DNA"/>
</dbReference>
<comment type="similarity">
    <text evidence="2">Belongs to the SusD family.</text>
</comment>
<dbReference type="PROSITE" id="PS51257">
    <property type="entry name" value="PROKAR_LIPOPROTEIN"/>
    <property type="match status" value="1"/>
</dbReference>
<evidence type="ECO:0000256" key="4">
    <source>
        <dbReference type="ARBA" id="ARBA00023136"/>
    </source>
</evidence>
<dbReference type="AlphaFoldDB" id="A0A1Z8B0K6"/>
<gene>
    <name evidence="7" type="ORF">A9Q93_05910</name>
</gene>
<dbReference type="CDD" id="cd08977">
    <property type="entry name" value="SusD"/>
    <property type="match status" value="1"/>
</dbReference>
<evidence type="ECO:0000256" key="1">
    <source>
        <dbReference type="ARBA" id="ARBA00004442"/>
    </source>
</evidence>
<dbReference type="RefSeq" id="WP_303686481.1">
    <property type="nucleotide sequence ID" value="NZ_CAJXYO010000035.1"/>
</dbReference>
<dbReference type="SUPFAM" id="SSF48452">
    <property type="entry name" value="TPR-like"/>
    <property type="match status" value="1"/>
</dbReference>
<dbReference type="Pfam" id="PF07980">
    <property type="entry name" value="SusD_RagB"/>
    <property type="match status" value="1"/>
</dbReference>
<keyword evidence="3" id="KW-0732">Signal</keyword>
<name>A0A1Z8B0K6_9FLAO</name>
<comment type="subcellular location">
    <subcellularLocation>
        <location evidence="1">Cell outer membrane</location>
    </subcellularLocation>
</comment>
<proteinExistence type="inferred from homology"/>
<dbReference type="Gene3D" id="1.25.40.390">
    <property type="match status" value="1"/>
</dbReference>
<keyword evidence="5" id="KW-0998">Cell outer membrane</keyword>
<keyword evidence="4" id="KW-0472">Membrane</keyword>
<accession>A0A1Z8B0K6</accession>
<evidence type="ECO:0000259" key="6">
    <source>
        <dbReference type="Pfam" id="PF07980"/>
    </source>
</evidence>
<evidence type="ECO:0000313" key="8">
    <source>
        <dbReference type="Proteomes" id="UP000196102"/>
    </source>
</evidence>
<comment type="caution">
    <text evidence="7">The sequence shown here is derived from an EMBL/GenBank/DDBJ whole genome shotgun (WGS) entry which is preliminary data.</text>
</comment>
<evidence type="ECO:0000256" key="5">
    <source>
        <dbReference type="ARBA" id="ARBA00023237"/>
    </source>
</evidence>
<dbReference type="Gene3D" id="1.25.40.10">
    <property type="entry name" value="Tetratricopeptide repeat domain"/>
    <property type="match status" value="1"/>
</dbReference>
<dbReference type="InterPro" id="IPR011990">
    <property type="entry name" value="TPR-like_helical_dom_sf"/>
</dbReference>